<evidence type="ECO:0000256" key="3">
    <source>
        <dbReference type="SAM" id="MobiDB-lite"/>
    </source>
</evidence>
<evidence type="ECO:0000313" key="5">
    <source>
        <dbReference type="EMBL" id="KAK5577593.1"/>
    </source>
</evidence>
<dbReference type="GO" id="GO:0008143">
    <property type="term" value="F:poly(A) binding"/>
    <property type="evidence" value="ECO:0007669"/>
    <property type="project" value="TreeGrafter"/>
</dbReference>
<dbReference type="PROSITE" id="PS50102">
    <property type="entry name" value="RRM"/>
    <property type="match status" value="2"/>
</dbReference>
<proteinExistence type="predicted"/>
<dbReference type="EMBL" id="JAVFKY010000004">
    <property type="protein sequence ID" value="KAK5577593.1"/>
    <property type="molecule type" value="Genomic_DNA"/>
</dbReference>
<dbReference type="Gene3D" id="3.30.70.330">
    <property type="match status" value="2"/>
</dbReference>
<protein>
    <recommendedName>
        <fullName evidence="4">RRM domain-containing protein</fullName>
    </recommendedName>
</protein>
<dbReference type="PANTHER" id="PTHR23236">
    <property type="entry name" value="EUKARYOTIC TRANSLATION INITIATION FACTOR 4B/4H"/>
    <property type="match status" value="1"/>
</dbReference>
<keyword evidence="6" id="KW-1185">Reference proteome</keyword>
<feature type="compositionally biased region" description="Acidic residues" evidence="3">
    <location>
        <begin position="18"/>
        <end position="37"/>
    </location>
</feature>
<dbReference type="Pfam" id="PF00076">
    <property type="entry name" value="RRM_1"/>
    <property type="match status" value="2"/>
</dbReference>
<feature type="compositionally biased region" description="Basic and acidic residues" evidence="3">
    <location>
        <begin position="54"/>
        <end position="68"/>
    </location>
</feature>
<dbReference type="InterPro" id="IPR012677">
    <property type="entry name" value="Nucleotide-bd_a/b_plait_sf"/>
</dbReference>
<dbReference type="PANTHER" id="PTHR23236:SF12">
    <property type="entry name" value="EUKARYOTIC INITIATION FACTOR 4B-RELATED"/>
    <property type="match status" value="1"/>
</dbReference>
<feature type="region of interest" description="Disordered" evidence="3">
    <location>
        <begin position="1"/>
        <end position="68"/>
    </location>
</feature>
<dbReference type="SMART" id="SM00360">
    <property type="entry name" value="RRM"/>
    <property type="match status" value="2"/>
</dbReference>
<dbReference type="Proteomes" id="UP001344447">
    <property type="component" value="Unassembled WGS sequence"/>
</dbReference>
<organism evidence="5 6">
    <name type="scientific">Dictyostelium firmibasis</name>
    <dbReference type="NCBI Taxonomy" id="79012"/>
    <lineage>
        <taxon>Eukaryota</taxon>
        <taxon>Amoebozoa</taxon>
        <taxon>Evosea</taxon>
        <taxon>Eumycetozoa</taxon>
        <taxon>Dictyostelia</taxon>
        <taxon>Dictyosteliales</taxon>
        <taxon>Dictyosteliaceae</taxon>
        <taxon>Dictyostelium</taxon>
    </lineage>
</organism>
<evidence type="ECO:0000256" key="1">
    <source>
        <dbReference type="ARBA" id="ARBA00022884"/>
    </source>
</evidence>
<evidence type="ECO:0000256" key="2">
    <source>
        <dbReference type="PROSITE-ProRule" id="PRU00176"/>
    </source>
</evidence>
<dbReference type="SUPFAM" id="SSF54928">
    <property type="entry name" value="RNA-binding domain, RBD"/>
    <property type="match status" value="2"/>
</dbReference>
<dbReference type="InterPro" id="IPR000504">
    <property type="entry name" value="RRM_dom"/>
</dbReference>
<reference evidence="5 6" key="1">
    <citation type="submission" date="2023-11" db="EMBL/GenBank/DDBJ databases">
        <title>Dfirmibasis_genome.</title>
        <authorList>
            <person name="Edelbroek B."/>
            <person name="Kjellin J."/>
            <person name="Jerlstrom-Hultqvist J."/>
            <person name="Soderbom F."/>
        </authorList>
    </citation>
    <scope>NUCLEOTIDE SEQUENCE [LARGE SCALE GENOMIC DNA]</scope>
    <source>
        <strain evidence="5 6">TNS-C-14</strain>
    </source>
</reference>
<feature type="compositionally biased region" description="Gly residues" evidence="3">
    <location>
        <begin position="233"/>
        <end position="309"/>
    </location>
</feature>
<evidence type="ECO:0000259" key="4">
    <source>
        <dbReference type="PROSITE" id="PS50102"/>
    </source>
</evidence>
<feature type="domain" description="RRM" evidence="4">
    <location>
        <begin position="71"/>
        <end position="146"/>
    </location>
</feature>
<comment type="caution">
    <text evidence="5">The sequence shown here is derived from an EMBL/GenBank/DDBJ whole genome shotgun (WGS) entry which is preliminary data.</text>
</comment>
<accession>A0AAN7U9E9</accession>
<dbReference type="AlphaFoldDB" id="A0AAN7U9E9"/>
<evidence type="ECO:0000313" key="6">
    <source>
        <dbReference type="Proteomes" id="UP001344447"/>
    </source>
</evidence>
<sequence>MAKDQKAIESKKRKKEESESETESSEENDNSSSESEDELKVVGEGSSSSKSTFTKKESTKEESSAKSEDDLKVFVGQLPSGVCEDDLREYFSECGDITNIKILNSNPQRVAAFVTFTTEKGRDTAISYNGKDFNGQGNLRINGANSKPSDGEGEPTTIVCRNISFTVDETLVKEFFGKCGAISRVSLPVYEDSGRLKGFAFVTFESEDSVEKAIALTGTNFEGRDIQVERSQRGGGRSFGGGRGGRGGFGGGRGGRGGFGGGRGGGRGGFGGGNGGGRGGFGGGRGGSRGGFGGGRGGGRGGSSGGFGNKRGRFE</sequence>
<feature type="compositionally biased region" description="Basic and acidic residues" evidence="3">
    <location>
        <begin position="1"/>
        <end position="10"/>
    </location>
</feature>
<keyword evidence="1 2" id="KW-0694">RNA-binding</keyword>
<dbReference type="InterPro" id="IPR035979">
    <property type="entry name" value="RBD_domain_sf"/>
</dbReference>
<gene>
    <name evidence="5" type="ORF">RB653_002536</name>
</gene>
<feature type="domain" description="RRM" evidence="4">
    <location>
        <begin position="156"/>
        <end position="233"/>
    </location>
</feature>
<dbReference type="CDD" id="cd00590">
    <property type="entry name" value="RRM_SF"/>
    <property type="match status" value="1"/>
</dbReference>
<feature type="region of interest" description="Disordered" evidence="3">
    <location>
        <begin position="231"/>
        <end position="315"/>
    </location>
</feature>
<name>A0AAN7U9E9_9MYCE</name>